<accession>A0A0A9AMW3</accession>
<name>A0A0A9AMW3_ARUDO</name>
<evidence type="ECO:0000313" key="1">
    <source>
        <dbReference type="EMBL" id="JAD48432.1"/>
    </source>
</evidence>
<organism evidence="1">
    <name type="scientific">Arundo donax</name>
    <name type="common">Giant reed</name>
    <name type="synonym">Donax arundinaceus</name>
    <dbReference type="NCBI Taxonomy" id="35708"/>
    <lineage>
        <taxon>Eukaryota</taxon>
        <taxon>Viridiplantae</taxon>
        <taxon>Streptophyta</taxon>
        <taxon>Embryophyta</taxon>
        <taxon>Tracheophyta</taxon>
        <taxon>Spermatophyta</taxon>
        <taxon>Magnoliopsida</taxon>
        <taxon>Liliopsida</taxon>
        <taxon>Poales</taxon>
        <taxon>Poaceae</taxon>
        <taxon>PACMAD clade</taxon>
        <taxon>Arundinoideae</taxon>
        <taxon>Arundineae</taxon>
        <taxon>Arundo</taxon>
    </lineage>
</organism>
<dbReference type="AlphaFoldDB" id="A0A0A9AMW3"/>
<reference evidence="1" key="1">
    <citation type="submission" date="2014-09" db="EMBL/GenBank/DDBJ databases">
        <authorList>
            <person name="Magalhaes I.L.F."/>
            <person name="Oliveira U."/>
            <person name="Santos F.R."/>
            <person name="Vidigal T.H.D.A."/>
            <person name="Brescovit A.D."/>
            <person name="Santos A.J."/>
        </authorList>
    </citation>
    <scope>NUCLEOTIDE SEQUENCE</scope>
    <source>
        <tissue evidence="1">Shoot tissue taken approximately 20 cm above the soil surface</tissue>
    </source>
</reference>
<sequence length="20" mass="2289">MGKGCLTNCFKQTLAFYLLH</sequence>
<protein>
    <submittedName>
        <fullName evidence="1">Uncharacterized protein</fullName>
    </submittedName>
</protein>
<proteinExistence type="predicted"/>
<dbReference type="EMBL" id="GBRH01249463">
    <property type="protein sequence ID" value="JAD48432.1"/>
    <property type="molecule type" value="Transcribed_RNA"/>
</dbReference>
<reference evidence="1" key="2">
    <citation type="journal article" date="2015" name="Data Brief">
        <title>Shoot transcriptome of the giant reed, Arundo donax.</title>
        <authorList>
            <person name="Barrero R.A."/>
            <person name="Guerrero F.D."/>
            <person name="Moolhuijzen P."/>
            <person name="Goolsby J.A."/>
            <person name="Tidwell J."/>
            <person name="Bellgard S.E."/>
            <person name="Bellgard M.I."/>
        </authorList>
    </citation>
    <scope>NUCLEOTIDE SEQUENCE</scope>
    <source>
        <tissue evidence="1">Shoot tissue taken approximately 20 cm above the soil surface</tissue>
    </source>
</reference>